<protein>
    <submittedName>
        <fullName evidence="1">Uncharacterized protein</fullName>
    </submittedName>
</protein>
<reference evidence="1 2" key="1">
    <citation type="submission" date="2024-08" db="EMBL/GenBank/DDBJ databases">
        <authorList>
            <person name="Cucini C."/>
            <person name="Frati F."/>
        </authorList>
    </citation>
    <scope>NUCLEOTIDE SEQUENCE [LARGE SCALE GENOMIC DNA]</scope>
</reference>
<gene>
    <name evidence="1" type="ORF">ODALV1_LOCUS3778</name>
</gene>
<dbReference type="EMBL" id="CAXLJM020000012">
    <property type="protein sequence ID" value="CAL8077320.1"/>
    <property type="molecule type" value="Genomic_DNA"/>
</dbReference>
<comment type="caution">
    <text evidence="1">The sequence shown here is derived from an EMBL/GenBank/DDBJ whole genome shotgun (WGS) entry which is preliminary data.</text>
</comment>
<proteinExistence type="predicted"/>
<sequence>MMRCIGPTLTSLMLQGLAFDFNGLVRLLKSTPLKLVHMCELKYTTDIETLPLTLAQVPHLQHLDHLHLCTNYDAGYEGYLIDRLVFTWVIVAHAEQIVDLKVTAIVPLLPLLRSQNYTVAVSGRLFTVESTSKTAFDKLQALMITCTNHIREVTQFLDSCASTLQDIELNILWTRLLADNLEISEVALRPTCAITLPRVTSFKLKYSSLRNMSILARTFLVKFAALKTLELTNFACENGPIAIAELPVDANEYQIMRHDTELDRDFIMRTWHESIERRCQNLSRDEAVVSEMPMLHCFWRTCEKLQRINFTLNYGGHKYTVLRPSII</sequence>
<evidence type="ECO:0000313" key="1">
    <source>
        <dbReference type="EMBL" id="CAL8077320.1"/>
    </source>
</evidence>
<dbReference type="Proteomes" id="UP001642540">
    <property type="component" value="Unassembled WGS sequence"/>
</dbReference>
<evidence type="ECO:0000313" key="2">
    <source>
        <dbReference type="Proteomes" id="UP001642540"/>
    </source>
</evidence>
<name>A0ABP1PTV9_9HEXA</name>
<keyword evidence="2" id="KW-1185">Reference proteome</keyword>
<accession>A0ABP1PTV9</accession>
<organism evidence="1 2">
    <name type="scientific">Orchesella dallaii</name>
    <dbReference type="NCBI Taxonomy" id="48710"/>
    <lineage>
        <taxon>Eukaryota</taxon>
        <taxon>Metazoa</taxon>
        <taxon>Ecdysozoa</taxon>
        <taxon>Arthropoda</taxon>
        <taxon>Hexapoda</taxon>
        <taxon>Collembola</taxon>
        <taxon>Entomobryomorpha</taxon>
        <taxon>Entomobryoidea</taxon>
        <taxon>Orchesellidae</taxon>
        <taxon>Orchesellinae</taxon>
        <taxon>Orchesella</taxon>
    </lineage>
</organism>